<dbReference type="Gene3D" id="3.60.40.10">
    <property type="entry name" value="PPM-type phosphatase domain"/>
    <property type="match status" value="2"/>
</dbReference>
<dbReference type="PROSITE" id="PS51746">
    <property type="entry name" value="PPM_2"/>
    <property type="match status" value="1"/>
</dbReference>
<evidence type="ECO:0000313" key="4">
    <source>
        <dbReference type="Proteomes" id="UP001642484"/>
    </source>
</evidence>
<evidence type="ECO:0000256" key="1">
    <source>
        <dbReference type="SAM" id="MobiDB-lite"/>
    </source>
</evidence>
<dbReference type="Pfam" id="PF03641">
    <property type="entry name" value="Lysine_decarbox"/>
    <property type="match status" value="1"/>
</dbReference>
<dbReference type="Pfam" id="PF00481">
    <property type="entry name" value="PP2C"/>
    <property type="match status" value="2"/>
</dbReference>
<dbReference type="SUPFAM" id="SSF81606">
    <property type="entry name" value="PP2C-like"/>
    <property type="match status" value="2"/>
</dbReference>
<dbReference type="InterPro" id="IPR031100">
    <property type="entry name" value="LOG_fam"/>
</dbReference>
<name>A0ABP0KGM1_9DINO</name>
<dbReference type="Proteomes" id="UP001642484">
    <property type="component" value="Unassembled WGS sequence"/>
</dbReference>
<organism evidence="3 4">
    <name type="scientific">Durusdinium trenchii</name>
    <dbReference type="NCBI Taxonomy" id="1381693"/>
    <lineage>
        <taxon>Eukaryota</taxon>
        <taxon>Sar</taxon>
        <taxon>Alveolata</taxon>
        <taxon>Dinophyceae</taxon>
        <taxon>Suessiales</taxon>
        <taxon>Symbiodiniaceae</taxon>
        <taxon>Durusdinium</taxon>
    </lineage>
</organism>
<proteinExistence type="predicted"/>
<accession>A0ABP0KGM1</accession>
<dbReference type="EMBL" id="CAXAMN010008480">
    <property type="protein sequence ID" value="CAK9025383.1"/>
    <property type="molecule type" value="Genomic_DNA"/>
</dbReference>
<dbReference type="SUPFAM" id="SSF102405">
    <property type="entry name" value="MCP/YpsA-like"/>
    <property type="match status" value="1"/>
</dbReference>
<dbReference type="InterPro" id="IPR052341">
    <property type="entry name" value="LOG_family_nucleotidases"/>
</dbReference>
<dbReference type="PANTHER" id="PTHR43393:SF3">
    <property type="entry name" value="LYSINE DECARBOXYLASE-LIKE PROTEIN"/>
    <property type="match status" value="1"/>
</dbReference>
<dbReference type="InterPro" id="IPR001932">
    <property type="entry name" value="PPM-type_phosphatase-like_dom"/>
</dbReference>
<keyword evidence="4" id="KW-1185">Reference proteome</keyword>
<feature type="region of interest" description="Disordered" evidence="1">
    <location>
        <begin position="349"/>
        <end position="418"/>
    </location>
</feature>
<comment type="caution">
    <text evidence="3">The sequence shown here is derived from an EMBL/GenBank/DDBJ whole genome shotgun (WGS) entry which is preliminary data.</text>
</comment>
<dbReference type="SMART" id="SM00332">
    <property type="entry name" value="PP2Cc"/>
    <property type="match status" value="1"/>
</dbReference>
<feature type="domain" description="PPM-type phosphatase" evidence="2">
    <location>
        <begin position="601"/>
        <end position="1018"/>
    </location>
</feature>
<evidence type="ECO:0000259" key="2">
    <source>
        <dbReference type="PROSITE" id="PS51746"/>
    </source>
</evidence>
<dbReference type="PANTHER" id="PTHR43393">
    <property type="entry name" value="CYTOKININ RIBOSIDE 5'-MONOPHOSPHATE PHOSPHORIBOHYDROLASE"/>
    <property type="match status" value="1"/>
</dbReference>
<dbReference type="Gene3D" id="3.40.50.450">
    <property type="match status" value="1"/>
</dbReference>
<feature type="compositionally biased region" description="Basic and acidic residues" evidence="1">
    <location>
        <begin position="349"/>
        <end position="369"/>
    </location>
</feature>
<reference evidence="3 4" key="1">
    <citation type="submission" date="2024-02" db="EMBL/GenBank/DDBJ databases">
        <authorList>
            <person name="Chen Y."/>
            <person name="Shah S."/>
            <person name="Dougan E. K."/>
            <person name="Thang M."/>
            <person name="Chan C."/>
        </authorList>
    </citation>
    <scope>NUCLEOTIDE SEQUENCE [LARGE SCALE GENOMIC DNA]</scope>
</reference>
<gene>
    <name evidence="3" type="ORF">CCMP2556_LOCUS15978</name>
</gene>
<evidence type="ECO:0000313" key="3">
    <source>
        <dbReference type="EMBL" id="CAK9025383.1"/>
    </source>
</evidence>
<feature type="region of interest" description="Disordered" evidence="1">
    <location>
        <begin position="763"/>
        <end position="782"/>
    </location>
</feature>
<protein>
    <recommendedName>
        <fullName evidence="2">PPM-type phosphatase domain-containing protein</fullName>
    </recommendedName>
</protein>
<sequence>MASNGELKNVPTIKAYKNPDWLGAPTSRHIRIMCELYEPMKRLDAHSIDNYFIIVGSHLVMHPEDRVKHIAGLEQQLKKITSEEEVEAVQAKLRFAKKMQNMDKFYSMALELGKKLGEWNKERAASGKPSYHVSTGGGPGIMEAANRGAHEAGETTLGFGASRPEWGSLNRYVSEEGAFEFHYFFMRKFWMAYKCMGLVVMPGGFGSLDELFEMLVLLQTKKITHPMPIILLGAEHWKKAINFDYLLECGMLTQSHLDMLVFKDSAEDAFQYLVESVRKAEESGETEQVRTWAGRAYTDDELSRRFESQSGGDEGLMDEEAAKRLVARERQTFQSDLMDEETVKRKLAAERAQQNEKSKKEEDEEERQRANAARAVFKDDSSDSSSRSRSRSRSKRRTESEAAGSEQRPEAEVQPGQDFLPGFRVTLTNLKQAASLNGSRGVLERFDATSGRWEVSATRHGTHPSLQEERFAIRLGAVIPDGADVVLAANGRQKAEVVRGPESLTGTRDSIAATVARLVLRCAWMWVAQETYSLALCSPEDAFEVRPLAGQKGLTCGVDTNAGAKDGQTLLMRMIFIIVSMHHAGIELDCNFQMCFSAGLDGCLVQERNDDRIAAQDLHELGFLTGIFDGHRGGSCAEFAAKQVPANVLSAYRTRAKREGSLVKLSAEKEAALIADSLVDSFEAWLQAAKKKDAQEGSTGIVTLVSHGFTAPVQAVAKLFVAWAGDCRAVPTSPRSLSELWPMDRTPARSGRTSRYALEETPGKVTRATKRPGWTDSEEQPGGRIVKESEGQHKLPVKELKLAEPQVSGKVTEGSKSADEVLKLTIQEGPEGPTFQMDGKTYRVTDMAAMLEVGTISCSTSTKRMSLAEFKRQRAQSKKSEAAIEKAGGLVVRDAHKVWRVGQGTWNISALASSPLFFNILATGSSPHAEDLEIPPSSTRIRLLGAFDPDRDTVPEDWAYMIGSDGIFDALSDQEVADIIWRAMAGEGKDAVRAAKEVVSAALRKGSRDNITAVICRFGWATPPPMDQAAAAVMSSAGLDTSSAFAPQAEPSDDVNMFG</sequence>
<dbReference type="InterPro" id="IPR036457">
    <property type="entry name" value="PPM-type-like_dom_sf"/>
</dbReference>